<evidence type="ECO:0000259" key="18">
    <source>
        <dbReference type="Pfam" id="PF00330"/>
    </source>
</evidence>
<dbReference type="NCBIfam" id="NF002458">
    <property type="entry name" value="PRK01641.1"/>
    <property type="match status" value="1"/>
</dbReference>
<dbReference type="PANTHER" id="PTHR43822">
    <property type="entry name" value="HOMOACONITASE, MITOCHONDRIAL-RELATED"/>
    <property type="match status" value="1"/>
</dbReference>
<dbReference type="InterPro" id="IPR015931">
    <property type="entry name" value="Acnase/IPM_dHydase_lsu_aba_1/3"/>
</dbReference>
<reference evidence="20" key="1">
    <citation type="submission" date="2022-08" db="EMBL/GenBank/DDBJ databases">
        <authorList>
            <consortium name="DOE Joint Genome Institute"/>
            <person name="Min B."/>
            <person name="Riley R."/>
            <person name="Sierra-Patev S."/>
            <person name="Naranjo-Ortiz M."/>
            <person name="Looney B."/>
            <person name="Konkel Z."/>
            <person name="Slot J.C."/>
            <person name="Sakamoto Y."/>
            <person name="Steenwyk J.L."/>
            <person name="Rokas A."/>
            <person name="Carro J."/>
            <person name="Camarero S."/>
            <person name="Ferreira P."/>
            <person name="Molpeceres G."/>
            <person name="Ruiz-Duenas F.J."/>
            <person name="Serrano A."/>
            <person name="Henrissat B."/>
            <person name="Drula E."/>
            <person name="Hughes K.W."/>
            <person name="Mata J.L."/>
            <person name="Ishikawa N.K."/>
            <person name="Vargas-Isla R."/>
            <person name="Ushijima S."/>
            <person name="Smith C.A."/>
            <person name="Ahrendt S."/>
            <person name="Andreopoulos W."/>
            <person name="He G."/>
            <person name="Labutti K."/>
            <person name="Lipzen A."/>
            <person name="Ng V."/>
            <person name="Sandor L."/>
            <person name="Barry K."/>
            <person name="Martinez A.T."/>
            <person name="Xiao Y."/>
            <person name="Gibbons J.G."/>
            <person name="Terashima K."/>
            <person name="Hibbett D.S."/>
            <person name="Grigoriev I.V."/>
        </authorList>
    </citation>
    <scope>NUCLEOTIDE SEQUENCE</scope>
    <source>
        <strain evidence="20">Sp2 HRB7682 ss15</strain>
    </source>
</reference>
<dbReference type="InterPro" id="IPR033940">
    <property type="entry name" value="IPMI_Swivel"/>
</dbReference>
<evidence type="ECO:0000256" key="15">
    <source>
        <dbReference type="ARBA" id="ARBA00023304"/>
    </source>
</evidence>
<dbReference type="PROSITE" id="PS01244">
    <property type="entry name" value="ACONITASE_2"/>
    <property type="match status" value="1"/>
</dbReference>
<keyword evidence="14" id="KW-0456">Lyase</keyword>
<dbReference type="NCBIfam" id="NF004016">
    <property type="entry name" value="PRK05478.1"/>
    <property type="match status" value="1"/>
</dbReference>
<evidence type="ECO:0000256" key="3">
    <source>
        <dbReference type="ARBA" id="ARBA00002695"/>
    </source>
</evidence>
<feature type="domain" description="Aconitase/3-isopropylmalate dehydratase large subunit alpha/beta/alpha" evidence="18">
    <location>
        <begin position="14"/>
        <end position="487"/>
    </location>
</feature>
<keyword evidence="15" id="KW-0100">Branched-chain amino acid biosynthesis</keyword>
<comment type="pathway">
    <text evidence="4">Amino-acid biosynthesis; L-leucine biosynthesis; L-leucine from 3-methyl-2-oxobutanoate: step 2/4.</text>
</comment>
<evidence type="ECO:0000256" key="10">
    <source>
        <dbReference type="ARBA" id="ARBA00022605"/>
    </source>
</evidence>
<dbReference type="CDD" id="cd01583">
    <property type="entry name" value="IPMI"/>
    <property type="match status" value="1"/>
</dbReference>
<dbReference type="NCBIfam" id="TIGR00171">
    <property type="entry name" value="leuD"/>
    <property type="match status" value="1"/>
</dbReference>
<evidence type="ECO:0000313" key="20">
    <source>
        <dbReference type="EMBL" id="KAJ4469975.1"/>
    </source>
</evidence>
<evidence type="ECO:0000313" key="21">
    <source>
        <dbReference type="Proteomes" id="UP001150238"/>
    </source>
</evidence>
<comment type="caution">
    <text evidence="20">The sequence shown here is derived from an EMBL/GenBank/DDBJ whole genome shotgun (WGS) entry which is preliminary data.</text>
</comment>
<dbReference type="GO" id="GO:0009098">
    <property type="term" value="P:L-leucine biosynthetic process"/>
    <property type="evidence" value="ECO:0007669"/>
    <property type="project" value="UniProtKB-KW"/>
</dbReference>
<dbReference type="Proteomes" id="UP001150238">
    <property type="component" value="Unassembled WGS sequence"/>
</dbReference>
<evidence type="ECO:0000256" key="2">
    <source>
        <dbReference type="ARBA" id="ARBA00001966"/>
    </source>
</evidence>
<dbReference type="Gene3D" id="3.30.499.10">
    <property type="entry name" value="Aconitase, domain 3"/>
    <property type="match status" value="2"/>
</dbReference>
<dbReference type="InterPro" id="IPR033941">
    <property type="entry name" value="IPMI_cat"/>
</dbReference>
<keyword evidence="9" id="KW-0004">4Fe-4S</keyword>
<evidence type="ECO:0000256" key="6">
    <source>
        <dbReference type="ARBA" id="ARBA00011998"/>
    </source>
</evidence>
<dbReference type="GO" id="GO:0046872">
    <property type="term" value="F:metal ion binding"/>
    <property type="evidence" value="ECO:0007669"/>
    <property type="project" value="UniProtKB-KW"/>
</dbReference>
<evidence type="ECO:0000256" key="14">
    <source>
        <dbReference type="ARBA" id="ARBA00023239"/>
    </source>
</evidence>
<organism evidence="20 21">
    <name type="scientific">Lentinula lateritia</name>
    <dbReference type="NCBI Taxonomy" id="40482"/>
    <lineage>
        <taxon>Eukaryota</taxon>
        <taxon>Fungi</taxon>
        <taxon>Dikarya</taxon>
        <taxon>Basidiomycota</taxon>
        <taxon>Agaricomycotina</taxon>
        <taxon>Agaricomycetes</taxon>
        <taxon>Agaricomycetidae</taxon>
        <taxon>Agaricales</taxon>
        <taxon>Marasmiineae</taxon>
        <taxon>Omphalotaceae</taxon>
        <taxon>Lentinula</taxon>
    </lineage>
</organism>
<dbReference type="InterPro" id="IPR018136">
    <property type="entry name" value="Aconitase_4Fe-4S_BS"/>
</dbReference>
<keyword evidence="12" id="KW-0408">Iron</keyword>
<protein>
    <recommendedName>
        <fullName evidence="7">3-isopropylmalate dehydratase</fullName>
        <ecNumber evidence="6">4.2.1.33</ecNumber>
    </recommendedName>
    <alternativeName>
        <fullName evidence="16">Alpha-IPM isomerase</fullName>
    </alternativeName>
    <alternativeName>
        <fullName evidence="17">Isopropylmalate isomerase</fullName>
    </alternativeName>
</protein>
<dbReference type="GO" id="GO:0051539">
    <property type="term" value="F:4 iron, 4 sulfur cluster binding"/>
    <property type="evidence" value="ECO:0007669"/>
    <property type="project" value="UniProtKB-KW"/>
</dbReference>
<dbReference type="PRINTS" id="PR00415">
    <property type="entry name" value="ACONITASE"/>
</dbReference>
<gene>
    <name evidence="20" type="ORF">C8J55DRAFT_543920</name>
</gene>
<evidence type="ECO:0000256" key="1">
    <source>
        <dbReference type="ARBA" id="ARBA00000491"/>
    </source>
</evidence>
<dbReference type="AlphaFoldDB" id="A0A9W8ZYZ7"/>
<name>A0A9W8ZYZ7_9AGAR</name>
<evidence type="ECO:0000256" key="7">
    <source>
        <dbReference type="ARBA" id="ARBA00014371"/>
    </source>
</evidence>
<evidence type="ECO:0000256" key="5">
    <source>
        <dbReference type="ARBA" id="ARBA00007185"/>
    </source>
</evidence>
<dbReference type="HAMAP" id="MF_01026">
    <property type="entry name" value="LeuC_type1"/>
    <property type="match status" value="1"/>
</dbReference>
<evidence type="ECO:0000256" key="9">
    <source>
        <dbReference type="ARBA" id="ARBA00022485"/>
    </source>
</evidence>
<dbReference type="Pfam" id="PF00330">
    <property type="entry name" value="Aconitase"/>
    <property type="match status" value="1"/>
</dbReference>
<keyword evidence="13" id="KW-0411">Iron-sulfur</keyword>
<dbReference type="NCBIfam" id="TIGR00170">
    <property type="entry name" value="leuC"/>
    <property type="match status" value="1"/>
</dbReference>
<comment type="cofactor">
    <cofactor evidence="2">
        <name>[4Fe-4S] cluster</name>
        <dbReference type="ChEBI" id="CHEBI:49883"/>
    </cofactor>
</comment>
<evidence type="ECO:0000256" key="13">
    <source>
        <dbReference type="ARBA" id="ARBA00023014"/>
    </source>
</evidence>
<dbReference type="Gene3D" id="3.20.19.10">
    <property type="entry name" value="Aconitase, domain 4"/>
    <property type="match status" value="1"/>
</dbReference>
<proteinExistence type="inferred from homology"/>
<dbReference type="PROSITE" id="PS00450">
    <property type="entry name" value="ACONITASE_1"/>
    <property type="match status" value="1"/>
</dbReference>
<dbReference type="PANTHER" id="PTHR43822:SF9">
    <property type="entry name" value="3-ISOPROPYLMALATE DEHYDRATASE"/>
    <property type="match status" value="1"/>
</dbReference>
<keyword evidence="8" id="KW-0432">Leucine biosynthesis</keyword>
<comment type="similarity">
    <text evidence="5">Belongs to the aconitase/IPM isomerase family.</text>
</comment>
<dbReference type="GO" id="GO:0009316">
    <property type="term" value="C:3-isopropylmalate dehydratase complex"/>
    <property type="evidence" value="ECO:0007669"/>
    <property type="project" value="InterPro"/>
</dbReference>
<keyword evidence="11" id="KW-0479">Metal-binding</keyword>
<dbReference type="InterPro" id="IPR015928">
    <property type="entry name" value="Aconitase/3IPM_dehydase_swvl"/>
</dbReference>
<evidence type="ECO:0000256" key="16">
    <source>
        <dbReference type="ARBA" id="ARBA00031631"/>
    </source>
</evidence>
<evidence type="ECO:0000256" key="17">
    <source>
        <dbReference type="ARBA" id="ARBA00033368"/>
    </source>
</evidence>
<dbReference type="CDD" id="cd01577">
    <property type="entry name" value="IPMI_Swivel"/>
    <property type="match status" value="1"/>
</dbReference>
<dbReference type="EMBL" id="JANVFS010000033">
    <property type="protein sequence ID" value="KAJ4469975.1"/>
    <property type="molecule type" value="Genomic_DNA"/>
</dbReference>
<evidence type="ECO:0000256" key="8">
    <source>
        <dbReference type="ARBA" id="ARBA00022430"/>
    </source>
</evidence>
<sequence>MGYSHLTPKRTLYDKIWMNHIVLSDPQFTKNDNAPELIFVDRHLVHEVSSPQAFNGLWAAKRTVRRPDCTLATADHNVPTTPRTDLLDAHEYIQDVASQAQYLALEKNIRKTGIPYYGLHDIRQGIVHVVGGEQGFVLPGTVCVCGDSHTSTLGAFGALAFGIGTSEVEHVLATQTLRLHKSKNMNINVSGLLGAGVTAKDLILHIIGSIGNAGGTGHVIEYSGEAVRSLNMEERMTLCNMSIEAGARAGLVAPDEVTFTYLSGRPMAPSNSYDADGNNLWEKAMEFWTTLKSDDDAKFDKTIHIYANHVTPTVTWGTSPEDNVPITGCVPDPRTANNPQKRIAMERSLAYMKLMPGTQMEDITINKVFLGSCTNSRITDLRAGAKVLQSLGADARVFPGVEAMVVPGSGIVKRQAEEEGLNILFIRAGFDWREPGCSMCVGLNPDQLANGERCASTSNRNFRDRQGTGGRTHLVSPAMAVAAAVTGKLIDVRKLVNMDNIQHDSVTTIALPSLLAGGPMSTDTLPYANIDESSDEETVTVVRQSRQFISVQGIVAPFQMDNIDTDMLIPASLVKGLTRTGLGHALFNRLRFDPVSGIKTTFVLNQTPYNESKILACSGENFGCGSSREHAVWALKDFGISCVIAPSYGDIFSQNCLQNGVLLVTLPQDTCQILVDYASTGHEINVDLIQCKITCIDTGTTLLFKVDAAHRQQLLGGVDSIDITLQNADKIEEYEAQRKVKWSWLELGEKNRVGARKVIGYDLDW</sequence>
<dbReference type="InterPro" id="IPR000573">
    <property type="entry name" value="AconitaseA/IPMdHydase_ssu_swvl"/>
</dbReference>
<evidence type="ECO:0000259" key="19">
    <source>
        <dbReference type="Pfam" id="PF00694"/>
    </source>
</evidence>
<dbReference type="SUPFAM" id="SSF52016">
    <property type="entry name" value="LeuD/IlvD-like"/>
    <property type="match status" value="1"/>
</dbReference>
<dbReference type="Pfam" id="PF00694">
    <property type="entry name" value="Aconitase_C"/>
    <property type="match status" value="1"/>
</dbReference>
<reference evidence="20" key="2">
    <citation type="journal article" date="2023" name="Proc. Natl. Acad. Sci. U.S.A.">
        <title>A global phylogenomic analysis of the shiitake genus Lentinula.</title>
        <authorList>
            <person name="Sierra-Patev S."/>
            <person name="Min B."/>
            <person name="Naranjo-Ortiz M."/>
            <person name="Looney B."/>
            <person name="Konkel Z."/>
            <person name="Slot J.C."/>
            <person name="Sakamoto Y."/>
            <person name="Steenwyk J.L."/>
            <person name="Rokas A."/>
            <person name="Carro J."/>
            <person name="Camarero S."/>
            <person name="Ferreira P."/>
            <person name="Molpeceres G."/>
            <person name="Ruiz-Duenas F.J."/>
            <person name="Serrano A."/>
            <person name="Henrissat B."/>
            <person name="Drula E."/>
            <person name="Hughes K.W."/>
            <person name="Mata J.L."/>
            <person name="Ishikawa N.K."/>
            <person name="Vargas-Isla R."/>
            <person name="Ushijima S."/>
            <person name="Smith C.A."/>
            <person name="Donoghue J."/>
            <person name="Ahrendt S."/>
            <person name="Andreopoulos W."/>
            <person name="He G."/>
            <person name="LaButti K."/>
            <person name="Lipzen A."/>
            <person name="Ng V."/>
            <person name="Riley R."/>
            <person name="Sandor L."/>
            <person name="Barry K."/>
            <person name="Martinez A.T."/>
            <person name="Xiao Y."/>
            <person name="Gibbons J.G."/>
            <person name="Terashima K."/>
            <person name="Grigoriev I.V."/>
            <person name="Hibbett D."/>
        </authorList>
    </citation>
    <scope>NUCLEOTIDE SEQUENCE</scope>
    <source>
        <strain evidence="20">Sp2 HRB7682 ss15</strain>
    </source>
</reference>
<dbReference type="InterPro" id="IPR050067">
    <property type="entry name" value="IPM_dehydratase_rel_enz"/>
</dbReference>
<keyword evidence="10" id="KW-0028">Amino-acid biosynthesis</keyword>
<dbReference type="NCBIfam" id="NF009116">
    <property type="entry name" value="PRK12466.1"/>
    <property type="match status" value="1"/>
</dbReference>
<evidence type="ECO:0000256" key="12">
    <source>
        <dbReference type="ARBA" id="ARBA00023004"/>
    </source>
</evidence>
<feature type="domain" description="Aconitase A/isopropylmalate dehydratase small subunit swivel" evidence="19">
    <location>
        <begin position="547"/>
        <end position="668"/>
    </location>
</feature>
<dbReference type="InterPro" id="IPR004431">
    <property type="entry name" value="3-IsopropMal_deHydase_ssu"/>
</dbReference>
<dbReference type="InterPro" id="IPR004430">
    <property type="entry name" value="3-IsopropMal_deHydase_lsu"/>
</dbReference>
<accession>A0A9W8ZYZ7</accession>
<comment type="function">
    <text evidence="3">Catalyzes the isomerization between 2-isopropylmalate and 3-isopropylmalate, via the formation of 2-isopropylmaleate.</text>
</comment>
<dbReference type="InterPro" id="IPR036008">
    <property type="entry name" value="Aconitase_4Fe-4S_dom"/>
</dbReference>
<comment type="catalytic activity">
    <reaction evidence="1">
        <text>(2R,3S)-3-isopropylmalate = (2S)-2-isopropylmalate</text>
        <dbReference type="Rhea" id="RHEA:32287"/>
        <dbReference type="ChEBI" id="CHEBI:1178"/>
        <dbReference type="ChEBI" id="CHEBI:35121"/>
        <dbReference type="EC" id="4.2.1.33"/>
    </reaction>
</comment>
<evidence type="ECO:0000256" key="11">
    <source>
        <dbReference type="ARBA" id="ARBA00022723"/>
    </source>
</evidence>
<dbReference type="SUPFAM" id="SSF53732">
    <property type="entry name" value="Aconitase iron-sulfur domain"/>
    <property type="match status" value="1"/>
</dbReference>
<dbReference type="GO" id="GO:0003861">
    <property type="term" value="F:3-isopropylmalate dehydratase activity"/>
    <property type="evidence" value="ECO:0007669"/>
    <property type="project" value="UniProtKB-EC"/>
</dbReference>
<dbReference type="InterPro" id="IPR001030">
    <property type="entry name" value="Acoase/IPM_deHydtase_lsu_aba"/>
</dbReference>
<evidence type="ECO:0000256" key="4">
    <source>
        <dbReference type="ARBA" id="ARBA00004729"/>
    </source>
</evidence>
<dbReference type="EC" id="4.2.1.33" evidence="6"/>